<feature type="domain" description="Glycosyltransferase subfamily 4-like N-terminal" evidence="1">
    <location>
        <begin position="21"/>
        <end position="167"/>
    </location>
</feature>
<dbReference type="InterPro" id="IPR028098">
    <property type="entry name" value="Glyco_trans_4-like_N"/>
</dbReference>
<dbReference type="SUPFAM" id="SSF53756">
    <property type="entry name" value="UDP-Glycosyltransferase/glycogen phosphorylase"/>
    <property type="match status" value="1"/>
</dbReference>
<keyword evidence="3" id="KW-1185">Reference proteome</keyword>
<dbReference type="Pfam" id="PF13579">
    <property type="entry name" value="Glyco_trans_4_4"/>
    <property type="match status" value="1"/>
</dbReference>
<dbReference type="Gene3D" id="3.40.50.2000">
    <property type="entry name" value="Glycogen Phosphorylase B"/>
    <property type="match status" value="2"/>
</dbReference>
<dbReference type="GO" id="GO:0016757">
    <property type="term" value="F:glycosyltransferase activity"/>
    <property type="evidence" value="ECO:0007669"/>
    <property type="project" value="UniProtKB-KW"/>
</dbReference>
<dbReference type="Proteomes" id="UP001240639">
    <property type="component" value="Unassembled WGS sequence"/>
</dbReference>
<gene>
    <name evidence="2" type="ORF">Q9K02_12100</name>
</gene>
<evidence type="ECO:0000259" key="1">
    <source>
        <dbReference type="Pfam" id="PF13579"/>
    </source>
</evidence>
<dbReference type="PANTHER" id="PTHR12526">
    <property type="entry name" value="GLYCOSYLTRANSFERASE"/>
    <property type="match status" value="1"/>
</dbReference>
<dbReference type="Pfam" id="PF13692">
    <property type="entry name" value="Glyco_trans_1_4"/>
    <property type="match status" value="1"/>
</dbReference>
<protein>
    <submittedName>
        <fullName evidence="2">Glycosyltransferase</fullName>
        <ecNumber evidence="2">2.4.-.-</ecNumber>
    </submittedName>
</protein>
<keyword evidence="2" id="KW-0328">Glycosyltransferase</keyword>
<dbReference type="EC" id="2.4.-.-" evidence="2"/>
<dbReference type="EMBL" id="JAVAIM010000001">
    <property type="protein sequence ID" value="MDP4575885.1"/>
    <property type="molecule type" value="Genomic_DNA"/>
</dbReference>
<proteinExistence type="predicted"/>
<reference evidence="2 3" key="1">
    <citation type="submission" date="2023-08" db="EMBL/GenBank/DDBJ databases">
        <title>genomic of G39.</title>
        <authorList>
            <person name="Wang Y."/>
        </authorList>
    </citation>
    <scope>NUCLEOTIDE SEQUENCE [LARGE SCALE GENOMIC DNA]</scope>
    <source>
        <strain evidence="2 3">G39</strain>
    </source>
</reference>
<sequence length="389" mass="41593">MAALAGKRIGLLTARASRTNGGVFEAVVRQVDLLKTLDAQPVVVAAEDDSHAADAWRLAGAEIRLAQIHGPKHPGFAPRLTPVLLDAGLDLVHLHGIWSYASRAATRWSKATNGPLVISPLGMCDAWMIERNRWKKNLARLAWEKSAWSNAMAFHALTPAEAGDIGRECGAQLIGVIPSCASPPSQPRQTMPPPMVLYLGTIHEKKNLVALMEGWLAALPDLPPDASLVVAGWGDEEGVTALERFLEPMGPSIEFVSAAFASQKAALLELARFLVLPSSSEGLPISILDGWSAGIPAAISPACNLPEGYANGAALKCGPDRESIKTALIEALRIEEPEWLSMSRAAQALASGTFGKEHIAGQWRRIYEDCLGVLSPAQLERQISGKIPQ</sequence>
<dbReference type="RefSeq" id="WP_305933124.1">
    <property type="nucleotide sequence ID" value="NZ_JAVAIM010000001.1"/>
</dbReference>
<name>A0ABT9HSA0_9SPHN</name>
<organism evidence="2 3">
    <name type="scientific">Qipengyuania profundimaris</name>
    <dbReference type="NCBI Taxonomy" id="3067652"/>
    <lineage>
        <taxon>Bacteria</taxon>
        <taxon>Pseudomonadati</taxon>
        <taxon>Pseudomonadota</taxon>
        <taxon>Alphaproteobacteria</taxon>
        <taxon>Sphingomonadales</taxon>
        <taxon>Erythrobacteraceae</taxon>
        <taxon>Qipengyuania</taxon>
    </lineage>
</organism>
<keyword evidence="2" id="KW-0808">Transferase</keyword>
<comment type="caution">
    <text evidence="2">The sequence shown here is derived from an EMBL/GenBank/DDBJ whole genome shotgun (WGS) entry which is preliminary data.</text>
</comment>
<accession>A0ABT9HSA0</accession>
<evidence type="ECO:0000313" key="2">
    <source>
        <dbReference type="EMBL" id="MDP4575885.1"/>
    </source>
</evidence>
<evidence type="ECO:0000313" key="3">
    <source>
        <dbReference type="Proteomes" id="UP001240639"/>
    </source>
</evidence>